<comment type="caution">
    <text evidence="2">The sequence shown here is derived from an EMBL/GenBank/DDBJ whole genome shotgun (WGS) entry which is preliminary data.</text>
</comment>
<proteinExistence type="predicted"/>
<reference evidence="2" key="1">
    <citation type="journal article" date="2020" name="mSystems">
        <title>Genome- and Community-Level Interaction Insights into Carbon Utilization and Element Cycling Functions of Hydrothermarchaeota in Hydrothermal Sediment.</title>
        <authorList>
            <person name="Zhou Z."/>
            <person name="Liu Y."/>
            <person name="Xu W."/>
            <person name="Pan J."/>
            <person name="Luo Z.H."/>
            <person name="Li M."/>
        </authorList>
    </citation>
    <scope>NUCLEOTIDE SEQUENCE [LARGE SCALE GENOMIC DNA]</scope>
    <source>
        <strain evidence="2">SpSt-82</strain>
    </source>
</reference>
<evidence type="ECO:0000259" key="1">
    <source>
        <dbReference type="PROSITE" id="PS51832"/>
    </source>
</evidence>
<evidence type="ECO:0000313" key="2">
    <source>
        <dbReference type="EMBL" id="HGY38326.1"/>
    </source>
</evidence>
<name>A0A7V4TEG0_9BACT</name>
<dbReference type="PANTHER" id="PTHR43155:SF2">
    <property type="entry name" value="CYCLIC DI-GMP PHOSPHODIESTERASE PA4108"/>
    <property type="match status" value="1"/>
</dbReference>
<dbReference type="EMBL" id="DTIY01000004">
    <property type="protein sequence ID" value="HGY38326.1"/>
    <property type="molecule type" value="Genomic_DNA"/>
</dbReference>
<dbReference type="Gene3D" id="1.10.3210.10">
    <property type="entry name" value="Hypothetical protein af1432"/>
    <property type="match status" value="1"/>
</dbReference>
<dbReference type="PROSITE" id="PS51832">
    <property type="entry name" value="HD_GYP"/>
    <property type="match status" value="1"/>
</dbReference>
<sequence>MIRVPVSELKPGMKVAYPVLREDGSVLLNRGVVLTEAYIQKLRELGFQSIFVEHELFEDIAASEPLRVETRKRVQRILHDTVRRLRRGGGVSYHEVLQVLEEVLDEILTNSTTVFYLIQMQSRNDLIFHHSVNVAVLSLLVGKCLNLSRLQLRKLGLGALLHDLGKIRLPEDLLVKERNLTEDERNLVRMHPIWSKEMIQRNPDYDFLASVIALQHHERLDGSGYPYGLSGEEIHFLSRICACADVYDALTVDRPYRKRFSYAEALEYLMGNASRLFDLQVVTTMVRHIAPYPVGETVRLTTGEIAVVVRLNEGLPIRPVVRVIRDPNGQPLEKPRDLDLMKELTVAIVGTAEENFESFYTKEDIVSFNIEHLID</sequence>
<dbReference type="Pfam" id="PF11871">
    <property type="entry name" value="DUF3391"/>
    <property type="match status" value="1"/>
</dbReference>
<gene>
    <name evidence="2" type="ORF">ENW11_00720</name>
</gene>
<dbReference type="CDD" id="cd00077">
    <property type="entry name" value="HDc"/>
    <property type="match status" value="1"/>
</dbReference>
<dbReference type="InterPro" id="IPR021812">
    <property type="entry name" value="DUF3391"/>
</dbReference>
<organism evidence="2">
    <name type="scientific">Candidatus Caldatribacterium saccharofermentans</name>
    <dbReference type="NCBI Taxonomy" id="1454753"/>
    <lineage>
        <taxon>Bacteria</taxon>
        <taxon>Pseudomonadati</taxon>
        <taxon>Atribacterota</taxon>
        <taxon>Atribacteria</taxon>
        <taxon>Atribacterales</taxon>
        <taxon>Candidatus Caldatribacteriaceae</taxon>
        <taxon>Candidatus Caldatribacterium</taxon>
    </lineage>
</organism>
<dbReference type="PANTHER" id="PTHR43155">
    <property type="entry name" value="CYCLIC DI-GMP PHOSPHODIESTERASE PA4108-RELATED"/>
    <property type="match status" value="1"/>
</dbReference>
<dbReference type="AlphaFoldDB" id="A0A7V4TEG0"/>
<dbReference type="Pfam" id="PF13487">
    <property type="entry name" value="HD_5"/>
    <property type="match status" value="1"/>
</dbReference>
<dbReference type="InterPro" id="IPR003607">
    <property type="entry name" value="HD/PDEase_dom"/>
</dbReference>
<accession>A0A7V4TEG0</accession>
<dbReference type="SMART" id="SM00471">
    <property type="entry name" value="HDc"/>
    <property type="match status" value="1"/>
</dbReference>
<feature type="domain" description="HD-GYP" evidence="1">
    <location>
        <begin position="105"/>
        <end position="301"/>
    </location>
</feature>
<protein>
    <submittedName>
        <fullName evidence="2">HD-GYP domain-containing protein</fullName>
    </submittedName>
</protein>
<dbReference type="SUPFAM" id="SSF109604">
    <property type="entry name" value="HD-domain/PDEase-like"/>
    <property type="match status" value="1"/>
</dbReference>
<dbReference type="InterPro" id="IPR037522">
    <property type="entry name" value="HD_GYP_dom"/>
</dbReference>